<organism evidence="4 5">
    <name type="scientific">Methanosuratincola subterraneus</name>
    <dbReference type="NCBI Taxonomy" id="2593994"/>
    <lineage>
        <taxon>Archaea</taxon>
        <taxon>Thermoproteota</taxon>
        <taxon>Methanosuratincolia</taxon>
        <taxon>Candidatus Methanomethylicales</taxon>
        <taxon>Candidatus Methanomethylicaceae</taxon>
        <taxon>Candidatus Methanosuratincola (ex Vanwonterghem et al. 2016)</taxon>
    </lineage>
</organism>
<dbReference type="Pfam" id="PF08438">
    <property type="entry name" value="YGR210-like_G4"/>
    <property type="match status" value="1"/>
</dbReference>
<dbReference type="Pfam" id="PF02824">
    <property type="entry name" value="TGS"/>
    <property type="match status" value="1"/>
</dbReference>
<dbReference type="EMBL" id="RXGA01000003">
    <property type="protein sequence ID" value="RWX73584.1"/>
    <property type="molecule type" value="Genomic_DNA"/>
</dbReference>
<name>A0A444L7P8_METS7</name>
<protein>
    <submittedName>
        <fullName evidence="4">GTP-binding and nucleic acid-binding protein YchF</fullName>
    </submittedName>
</protein>
<dbReference type="InterPro" id="IPR012676">
    <property type="entry name" value="TGS-like"/>
</dbReference>
<dbReference type="CDD" id="cd01899">
    <property type="entry name" value="Ygr210"/>
    <property type="match status" value="1"/>
</dbReference>
<evidence type="ECO:0000259" key="3">
    <source>
        <dbReference type="PROSITE" id="PS51710"/>
    </source>
</evidence>
<dbReference type="InterPro" id="IPR031167">
    <property type="entry name" value="G_OBG"/>
</dbReference>
<proteinExistence type="predicted"/>
<keyword evidence="1" id="KW-0547">Nucleotide-binding</keyword>
<dbReference type="NCBIfam" id="NF007171">
    <property type="entry name" value="PRK09602.1"/>
    <property type="match status" value="1"/>
</dbReference>
<dbReference type="Proteomes" id="UP000288215">
    <property type="component" value="Unassembled WGS sequence"/>
</dbReference>
<dbReference type="CDD" id="cd01669">
    <property type="entry name" value="TGS_MJ1332_like"/>
    <property type="match status" value="1"/>
</dbReference>
<dbReference type="Gene3D" id="3.40.50.300">
    <property type="entry name" value="P-loop containing nucleotide triphosphate hydrolases"/>
    <property type="match status" value="1"/>
</dbReference>
<dbReference type="GO" id="GO:0005737">
    <property type="term" value="C:cytoplasm"/>
    <property type="evidence" value="ECO:0007669"/>
    <property type="project" value="TreeGrafter"/>
</dbReference>
<evidence type="ECO:0000313" key="5">
    <source>
        <dbReference type="Proteomes" id="UP000288215"/>
    </source>
</evidence>
<dbReference type="PRINTS" id="PR00326">
    <property type="entry name" value="GTP1OBG"/>
</dbReference>
<dbReference type="Pfam" id="PF01926">
    <property type="entry name" value="MMR_HSR1"/>
    <property type="match status" value="1"/>
</dbReference>
<dbReference type="PANTHER" id="PTHR23305">
    <property type="entry name" value="OBG GTPASE FAMILY"/>
    <property type="match status" value="1"/>
</dbReference>
<dbReference type="PROSITE" id="PS51710">
    <property type="entry name" value="G_OBG"/>
    <property type="match status" value="1"/>
</dbReference>
<dbReference type="Gene3D" id="3.10.20.30">
    <property type="match status" value="1"/>
</dbReference>
<dbReference type="Gene3D" id="1.10.8.470">
    <property type="match status" value="1"/>
</dbReference>
<dbReference type="GO" id="GO:0005525">
    <property type="term" value="F:GTP binding"/>
    <property type="evidence" value="ECO:0007669"/>
    <property type="project" value="InterPro"/>
</dbReference>
<dbReference type="InterPro" id="IPR027417">
    <property type="entry name" value="P-loop_NTPase"/>
</dbReference>
<feature type="domain" description="OBG-type G" evidence="3">
    <location>
        <begin position="1"/>
        <end position="271"/>
    </location>
</feature>
<dbReference type="SUPFAM" id="SSF52540">
    <property type="entry name" value="P-loop containing nucleoside triphosphate hydrolases"/>
    <property type="match status" value="1"/>
</dbReference>
<keyword evidence="2" id="KW-0175">Coiled coil</keyword>
<dbReference type="InterPro" id="IPR006073">
    <property type="entry name" value="GTP-bd"/>
</dbReference>
<reference evidence="4 5" key="1">
    <citation type="submission" date="2018-12" db="EMBL/GenBank/DDBJ databases">
        <title>The complete genome of the methanogenic archaea of the candidate phylum Verstraetearchaeota, obtained from the metagenome of underground thermal water.</title>
        <authorList>
            <person name="Kadnikov V.V."/>
            <person name="Mardanov A.V."/>
            <person name="Beletsky A.V."/>
            <person name="Karnachuk O.V."/>
            <person name="Ravin N.V."/>
        </authorList>
    </citation>
    <scope>NUCLEOTIDE SEQUENCE [LARGE SCALE GENOMIC DNA]</scope>
    <source>
        <strain evidence="4">Ch88</strain>
    </source>
</reference>
<dbReference type="InterPro" id="IPR012675">
    <property type="entry name" value="Beta-grasp_dom_sf"/>
</dbReference>
<dbReference type="GO" id="GO:0016887">
    <property type="term" value="F:ATP hydrolysis activity"/>
    <property type="evidence" value="ECO:0007669"/>
    <property type="project" value="TreeGrafter"/>
</dbReference>
<evidence type="ECO:0000256" key="1">
    <source>
        <dbReference type="ARBA" id="ARBA00022741"/>
    </source>
</evidence>
<comment type="caution">
    <text evidence="4">The sequence shown here is derived from an EMBL/GenBank/DDBJ whole genome shotgun (WGS) entry which is preliminary data.</text>
</comment>
<dbReference type="InterPro" id="IPR013646">
    <property type="entry name" value="YGR210-like_G4"/>
</dbReference>
<sequence length="403" mass="44710">MIAGLVGKTHVGKTTFFCASTLAPAKIGAVPFTTIEPNQGIASIRVKCVCSEMGVKDNPRNSVCIDGIRWVPVKLVDVAGLVPDAHKGRGLGNKFLDDLRQADGFIQVVDASGSTDANGNACQPGARDPVDDVRFLEHEITMWMTGILKKDWDRVVKGIRQLKEDGITLLTERLTGLMISRRHVLAAIGAREELKKRIDEWTEEDLRTFVEELRKASKPMVIAANKIDIRQAEENIERLRQEFKDRTVIPCSAEAELALRLAAKKGIISYNPGDPDFKVLKQESLNERQKEGLRKIKDLLEKWGSTGVQEALESIYKKELKMISVFPVEDANKLTDHKGNVLPDVVLVQEGTTARGLAYKIHSDLGEGFLHAIDVRTGQKIGEDYRIKDRDIIKIVSAKGVRG</sequence>
<dbReference type="InterPro" id="IPR004095">
    <property type="entry name" value="TGS"/>
</dbReference>
<evidence type="ECO:0000256" key="2">
    <source>
        <dbReference type="SAM" id="Coils"/>
    </source>
</evidence>
<gene>
    <name evidence="4" type="ORF">Metus_1558</name>
</gene>
<dbReference type="AlphaFoldDB" id="A0A444L7P8"/>
<feature type="coiled-coil region" evidence="2">
    <location>
        <begin position="184"/>
        <end position="249"/>
    </location>
</feature>
<evidence type="ECO:0000313" key="4">
    <source>
        <dbReference type="EMBL" id="RWX73584.1"/>
    </source>
</evidence>
<dbReference type="SUPFAM" id="SSF81271">
    <property type="entry name" value="TGS-like"/>
    <property type="match status" value="1"/>
</dbReference>
<dbReference type="PANTHER" id="PTHR23305:SF1">
    <property type="entry name" value="OBG-TYPE G DOMAIN-CONTAINING PROTEIN"/>
    <property type="match status" value="1"/>
</dbReference>
<accession>A0A444L7P8</accession>